<dbReference type="CDD" id="cd05120">
    <property type="entry name" value="APH_ChoK_like"/>
    <property type="match status" value="1"/>
</dbReference>
<dbReference type="Gene3D" id="3.90.1200.10">
    <property type="match status" value="1"/>
</dbReference>
<dbReference type="InterPro" id="IPR002575">
    <property type="entry name" value="Aminoglycoside_PTrfase"/>
</dbReference>
<dbReference type="Pfam" id="PF01636">
    <property type="entry name" value="APH"/>
    <property type="match status" value="1"/>
</dbReference>
<feature type="domain" description="Aminoglycoside phosphotransferase" evidence="1">
    <location>
        <begin position="143"/>
        <end position="320"/>
    </location>
</feature>
<evidence type="ECO:0000259" key="1">
    <source>
        <dbReference type="Pfam" id="PF01636"/>
    </source>
</evidence>
<dbReference type="Proteomes" id="UP000732380">
    <property type="component" value="Unassembled WGS sequence"/>
</dbReference>
<keyword evidence="3" id="KW-1185">Reference proteome</keyword>
<dbReference type="AlphaFoldDB" id="A0A9P7PWR2"/>
<evidence type="ECO:0000313" key="2">
    <source>
        <dbReference type="EMBL" id="KAG6109264.1"/>
    </source>
</evidence>
<dbReference type="PANTHER" id="PTHR21310:SF58">
    <property type="entry name" value="AMINOGLYCOSIDE PHOSPHOTRANSFERASE DOMAIN-CONTAINING PROTEIN"/>
    <property type="match status" value="1"/>
</dbReference>
<dbReference type="InterPro" id="IPR051678">
    <property type="entry name" value="AGP_Transferase"/>
</dbReference>
<reference evidence="2 3" key="1">
    <citation type="journal article" date="2020" name="bioRxiv">
        <title>Whole genome comparisons of ergot fungi reveals the divergence and evolution of species within the genus Claviceps are the result of varying mechanisms driving genome evolution and host range expansion.</title>
        <authorList>
            <person name="Wyka S.A."/>
            <person name="Mondo S.J."/>
            <person name="Liu M."/>
            <person name="Dettman J."/>
            <person name="Nalam V."/>
            <person name="Broders K.D."/>
        </authorList>
    </citation>
    <scope>NUCLEOTIDE SEQUENCE [LARGE SCALE GENOMIC DNA]</scope>
    <source>
        <strain evidence="2 3">LM576</strain>
    </source>
</reference>
<organism evidence="2 3">
    <name type="scientific">Claviceps humidiphila</name>
    <dbReference type="NCBI Taxonomy" id="1294629"/>
    <lineage>
        <taxon>Eukaryota</taxon>
        <taxon>Fungi</taxon>
        <taxon>Dikarya</taxon>
        <taxon>Ascomycota</taxon>
        <taxon>Pezizomycotina</taxon>
        <taxon>Sordariomycetes</taxon>
        <taxon>Hypocreomycetidae</taxon>
        <taxon>Hypocreales</taxon>
        <taxon>Clavicipitaceae</taxon>
        <taxon>Claviceps</taxon>
    </lineage>
</organism>
<evidence type="ECO:0000313" key="3">
    <source>
        <dbReference type="Proteomes" id="UP000732380"/>
    </source>
</evidence>
<sequence length="350" mass="39496">MTHLPPKSCVNKANRKTAPARYNIKVLRSLKAVLLEDPQADLTTALPSTYSQQLQSAKDRVTSHSQIAHSLPNHDIRRRLDGNGPVTTIFPLSTEVEDLFRDYASISEAIIGLLDNSEVLYESAWAASVMVFRINENINMPDFPAPRPHGLVRLGIYCFLFTSHIPGMNLEDAWPELDCSQKQDISCQIDVLLAELRSFPVPEHACLGDVAGGACRDLRRAQRVSIKPIKSVVEFEDFIFKGSQHATPIYIGLLRGLMPLSNKIVFTHGDIRPANLMVRRDDGTWRVTAIIDWETSGFYPEYWEAVKSTNSLTSSEHSDWYKYIPQSISPNRYAVPWLVDRLWDRSTTNG</sequence>
<proteinExistence type="predicted"/>
<comment type="caution">
    <text evidence="2">The sequence shown here is derived from an EMBL/GenBank/DDBJ whole genome shotgun (WGS) entry which is preliminary data.</text>
</comment>
<dbReference type="InterPro" id="IPR011009">
    <property type="entry name" value="Kinase-like_dom_sf"/>
</dbReference>
<accession>A0A9P7PWR2</accession>
<dbReference type="PANTHER" id="PTHR21310">
    <property type="entry name" value="AMINOGLYCOSIDE PHOSPHOTRANSFERASE-RELATED-RELATED"/>
    <property type="match status" value="1"/>
</dbReference>
<dbReference type="EMBL" id="SRQM01000500">
    <property type="protein sequence ID" value="KAG6109264.1"/>
    <property type="molecule type" value="Genomic_DNA"/>
</dbReference>
<protein>
    <recommendedName>
        <fullName evidence="1">Aminoglycoside phosphotransferase domain-containing protein</fullName>
    </recommendedName>
</protein>
<name>A0A9P7PWR2_9HYPO</name>
<gene>
    <name evidence="2" type="ORF">E4U13_006005</name>
</gene>
<dbReference type="SUPFAM" id="SSF56112">
    <property type="entry name" value="Protein kinase-like (PK-like)"/>
    <property type="match status" value="1"/>
</dbReference>